<dbReference type="GeneID" id="77469414"/>
<organism evidence="1 2">
    <name type="scientific">Fusobacterium varium ATCC 27725</name>
    <dbReference type="NCBI Taxonomy" id="469618"/>
    <lineage>
        <taxon>Bacteria</taxon>
        <taxon>Fusobacteriati</taxon>
        <taxon>Fusobacteriota</taxon>
        <taxon>Fusobacteriia</taxon>
        <taxon>Fusobacteriales</taxon>
        <taxon>Fusobacteriaceae</taxon>
        <taxon>Fusobacterium</taxon>
    </lineage>
</organism>
<name>A0ABM6U8C6_FUSVA</name>
<sequence length="492" mass="56338">MIYQLPKFRPRNFQIKVMKAFLPEMSRVAVSASRGMGKDITGLACADMICNLKKGANVGYLGTSLKALKKILFVNDDKTGRPMFQTVINTESLVSTRTGEYLHKDMSNFQYKNGSKILLLGTDQNNELGTSLDALIVTESARFSRDKWKFLRGNVDRANGRILEISTPFFASEFNELLDGNLEVSKTYTMILVPATEGFNADGTRVYDDAKLEWLKTQYDEATFLQEYMVSTKAMNNDAVLGHSLKKAKRLDVFSNVGYDRELWFSFDLGQSDYTVMFTWYKDSNLDVPVLIDSMIRNQTSLNEFIDQCKHTANELVVSPYNVKIILPFDANNDLQGYAGKLNRKREIEQNVPEEWTIKIIQKMNIIRMLQLCRMVIETGKIGIIDDPNGDYIIKILSSVNYKRDGKTGNLIMEVDKRSGMFEDHPIDSFKYFVAEYFRDMFDEETQNERIKKRLNENILGNIDPLKHSRITDVTPKVKGGFKNNMKFGTPF</sequence>
<protein>
    <recommendedName>
        <fullName evidence="3">Phage terminase, large subunit, PBSX family</fullName>
    </recommendedName>
</protein>
<reference evidence="2" key="1">
    <citation type="journal article" date="2018" name="MSphere">
        <title>Fusobacterium Genomics Using MinION and Illumina Sequencing Enables Genome Completion and Correction.</title>
        <authorList>
            <person name="Todd S.M."/>
            <person name="Settlage R.E."/>
            <person name="Lahmers K.K."/>
            <person name="Slade D.J."/>
        </authorList>
    </citation>
    <scope>NUCLEOTIDE SEQUENCE [LARGE SCALE GENOMIC DNA]</scope>
    <source>
        <strain evidence="2">ATCC 27725</strain>
    </source>
</reference>
<keyword evidence="1" id="KW-0614">Plasmid</keyword>
<dbReference type="Gene3D" id="3.40.50.300">
    <property type="entry name" value="P-loop containing nucleotide triphosphate hydrolases"/>
    <property type="match status" value="1"/>
</dbReference>
<evidence type="ECO:0008006" key="3">
    <source>
        <dbReference type="Google" id="ProtNLM"/>
    </source>
</evidence>
<dbReference type="Proteomes" id="UP000241238">
    <property type="component" value="Plasmid pFvar_27725"/>
</dbReference>
<evidence type="ECO:0000313" key="2">
    <source>
        <dbReference type="Proteomes" id="UP000241238"/>
    </source>
</evidence>
<gene>
    <name evidence="1" type="ORF">C4N18_15505</name>
</gene>
<proteinExistence type="predicted"/>
<keyword evidence="2" id="KW-1185">Reference proteome</keyword>
<geneLocation type="plasmid" evidence="2">
    <name>pfvar_27725</name>
</geneLocation>
<dbReference type="RefSeq" id="WP_005950200.1">
    <property type="nucleotide sequence ID" value="NZ_CP028104.1"/>
</dbReference>
<evidence type="ECO:0000313" key="1">
    <source>
        <dbReference type="EMBL" id="AVQ32652.1"/>
    </source>
</evidence>
<dbReference type="EMBL" id="CP028104">
    <property type="protein sequence ID" value="AVQ32652.1"/>
    <property type="molecule type" value="Genomic_DNA"/>
</dbReference>
<dbReference type="InterPro" id="IPR027417">
    <property type="entry name" value="P-loop_NTPase"/>
</dbReference>
<accession>A0ABM6U8C6</accession>